<evidence type="ECO:0000313" key="2">
    <source>
        <dbReference type="Proteomes" id="UP000195152"/>
    </source>
</evidence>
<sequence length="292" mass="33037">MDNMDLNNLGNQLITTDGEIIDIESLKVALINGVIKAQNRQKDGYKKALRKKKTRDGRAFAKVARAISEQNDDLKGADLGVLLDLMQHIYYERGGLLMNSSCRGRRELDPMTIKDIMNVTGKSRRGIDQIIARLEEKDIVIVDRTNKTAKYYLNEKYIACGKGDMEDDYVMVYKTHTKRIMDRLADAEKGIIFKLLPYIHMESCLLVENPSERDLTKIEPLTMSRIAEVTGLSRKSITNRLKTMINAGAIARIECSGTAYSINPRVACRIPSEDVPSDIMMQFDILESKVQN</sequence>
<dbReference type="Proteomes" id="UP000195152">
    <property type="component" value="Unassembled WGS sequence"/>
</dbReference>
<comment type="caution">
    <text evidence="1">The sequence shown here is derived from an EMBL/GenBank/DDBJ whole genome shotgun (WGS) entry which is preliminary data.</text>
</comment>
<protein>
    <submittedName>
        <fullName evidence="1">Uncharacterized protein</fullName>
    </submittedName>
</protein>
<reference evidence="1 2" key="1">
    <citation type="submission" date="2016-10" db="EMBL/GenBank/DDBJ databases">
        <title>Comparative genomics of Bacillus thuringiensis reveals a path to pathogens against multiple invertebrate hosts.</title>
        <authorList>
            <person name="Zheng J."/>
            <person name="Gao Q."/>
            <person name="Liu H."/>
            <person name="Peng D."/>
            <person name="Ruan L."/>
            <person name="Sun M."/>
        </authorList>
    </citation>
    <scope>NUCLEOTIDE SEQUENCE [LARGE SCALE GENOMIC DNA]</scope>
    <source>
        <strain evidence="1">BGSC 4AC1</strain>
    </source>
</reference>
<dbReference type="InterPro" id="IPR036390">
    <property type="entry name" value="WH_DNA-bd_sf"/>
</dbReference>
<evidence type="ECO:0000313" key="1">
    <source>
        <dbReference type="EMBL" id="OTW51909.1"/>
    </source>
</evidence>
<proteinExistence type="predicted"/>
<gene>
    <name evidence="1" type="ORF">BK699_06190</name>
</gene>
<dbReference type="AlphaFoldDB" id="A0A242WCV0"/>
<accession>A0A242WCV0</accession>
<dbReference type="SUPFAM" id="SSF46785">
    <property type="entry name" value="Winged helix' DNA-binding domain"/>
    <property type="match status" value="2"/>
</dbReference>
<organism evidence="1 2">
    <name type="scientific">Bacillus thuringiensis serovar mexicanensis</name>
    <dbReference type="NCBI Taxonomy" id="180868"/>
    <lineage>
        <taxon>Bacteria</taxon>
        <taxon>Bacillati</taxon>
        <taxon>Bacillota</taxon>
        <taxon>Bacilli</taxon>
        <taxon>Bacillales</taxon>
        <taxon>Bacillaceae</taxon>
        <taxon>Bacillus</taxon>
        <taxon>Bacillus cereus group</taxon>
    </lineage>
</organism>
<dbReference type="EMBL" id="NFCF01000056">
    <property type="protein sequence ID" value="OTW51909.1"/>
    <property type="molecule type" value="Genomic_DNA"/>
</dbReference>
<name>A0A242WCV0_BACTU</name>